<reference evidence="2 3" key="1">
    <citation type="submission" date="2019-10" db="EMBL/GenBank/DDBJ databases">
        <title>Extracellular Electron Transfer in a Candidatus Methanoperedens spp. Enrichment Culture.</title>
        <authorList>
            <person name="Berger S."/>
            <person name="Rangel Shaw D."/>
            <person name="Berben T."/>
            <person name="In 'T Zandt M."/>
            <person name="Frank J."/>
            <person name="Reimann J."/>
            <person name="Jetten M.S.M."/>
            <person name="Welte C.U."/>
        </authorList>
    </citation>
    <scope>NUCLEOTIDE SEQUENCE [LARGE SCALE GENOMIC DNA]</scope>
    <source>
        <strain evidence="2">SB12</strain>
    </source>
</reference>
<dbReference type="Pfam" id="PF01381">
    <property type="entry name" value="HTH_3"/>
    <property type="match status" value="1"/>
</dbReference>
<dbReference type="Gene3D" id="3.30.450.180">
    <property type="match status" value="1"/>
</dbReference>
<dbReference type="CDD" id="cd00093">
    <property type="entry name" value="HTH_XRE"/>
    <property type="match status" value="1"/>
</dbReference>
<dbReference type="Gene3D" id="1.10.260.40">
    <property type="entry name" value="lambda repressor-like DNA-binding domains"/>
    <property type="match status" value="1"/>
</dbReference>
<sequence>MISWVQAWNNYQGGNVFRKMENPIAAFGDTLKAIRKGKRLSQLDLALDAGVSSRHLSFVETGRAKPSREMILRLAQTMNLSLRQQNALLVAAGFPAEFTQTPVSSPEMSMIRQALERTLSNHEPYPAFVINTSYDVLMANTGFEQFLLPLVAKRLAAEPRNILLLTFDPDGLCRYIEDWNSVGHWLLDRVWEEAISSQNDALLKLHQRISCHLPEARPSASTDSRFPVLPLTIVKDSVRIRMFSTITTLGTPLDVNLQELRIESLFPADEETAQLFLTLSGAASG</sequence>
<dbReference type="Pfam" id="PF17765">
    <property type="entry name" value="MLTR_LBD"/>
    <property type="match status" value="1"/>
</dbReference>
<name>A0A833LZR6_9LEPT</name>
<dbReference type="InterPro" id="IPR010982">
    <property type="entry name" value="Lambda_DNA-bd_dom_sf"/>
</dbReference>
<evidence type="ECO:0000313" key="3">
    <source>
        <dbReference type="Proteomes" id="UP000460298"/>
    </source>
</evidence>
<gene>
    <name evidence="2" type="ORF">F9K24_18655</name>
</gene>
<feature type="domain" description="HTH cro/C1-type" evidence="1">
    <location>
        <begin position="31"/>
        <end position="85"/>
    </location>
</feature>
<dbReference type="SUPFAM" id="SSF47413">
    <property type="entry name" value="lambda repressor-like DNA-binding domains"/>
    <property type="match status" value="1"/>
</dbReference>
<evidence type="ECO:0000313" key="2">
    <source>
        <dbReference type="EMBL" id="KAB2929784.1"/>
    </source>
</evidence>
<proteinExistence type="predicted"/>
<evidence type="ECO:0000259" key="1">
    <source>
        <dbReference type="PROSITE" id="PS50943"/>
    </source>
</evidence>
<dbReference type="PANTHER" id="PTHR35010">
    <property type="entry name" value="BLL4672 PROTEIN-RELATED"/>
    <property type="match status" value="1"/>
</dbReference>
<dbReference type="EMBL" id="WBUI01000026">
    <property type="protein sequence ID" value="KAB2929784.1"/>
    <property type="molecule type" value="Genomic_DNA"/>
</dbReference>
<dbReference type="InterPro" id="IPR041413">
    <property type="entry name" value="MLTR_LBD"/>
</dbReference>
<dbReference type="PANTHER" id="PTHR35010:SF4">
    <property type="entry name" value="BLL5781 PROTEIN"/>
    <property type="match status" value="1"/>
</dbReference>
<dbReference type="InterPro" id="IPR001387">
    <property type="entry name" value="Cro/C1-type_HTH"/>
</dbReference>
<dbReference type="GO" id="GO:0003677">
    <property type="term" value="F:DNA binding"/>
    <property type="evidence" value="ECO:0007669"/>
    <property type="project" value="InterPro"/>
</dbReference>
<accession>A0A833LZR6</accession>
<organism evidence="2 3">
    <name type="scientific">Leptonema illini</name>
    <dbReference type="NCBI Taxonomy" id="183"/>
    <lineage>
        <taxon>Bacteria</taxon>
        <taxon>Pseudomonadati</taxon>
        <taxon>Spirochaetota</taxon>
        <taxon>Spirochaetia</taxon>
        <taxon>Leptospirales</taxon>
        <taxon>Leptospiraceae</taxon>
        <taxon>Leptonema</taxon>
    </lineage>
</organism>
<protein>
    <submittedName>
        <fullName evidence="2">Helix-turn-helix transcriptional regulator</fullName>
    </submittedName>
</protein>
<dbReference type="PROSITE" id="PS50943">
    <property type="entry name" value="HTH_CROC1"/>
    <property type="match status" value="1"/>
</dbReference>
<dbReference type="Proteomes" id="UP000460298">
    <property type="component" value="Unassembled WGS sequence"/>
</dbReference>
<dbReference type="SMART" id="SM00530">
    <property type="entry name" value="HTH_XRE"/>
    <property type="match status" value="1"/>
</dbReference>
<comment type="caution">
    <text evidence="2">The sequence shown here is derived from an EMBL/GenBank/DDBJ whole genome shotgun (WGS) entry which is preliminary data.</text>
</comment>
<dbReference type="AlphaFoldDB" id="A0A833LZR6"/>